<keyword evidence="1" id="KW-0614">Plasmid</keyword>
<gene>
    <name evidence="1" type="ordered locus">Theco_4012</name>
</gene>
<dbReference type="EMBL" id="CP003256">
    <property type="protein sequence ID" value="AGA60016.1"/>
    <property type="molecule type" value="Genomic_DNA"/>
</dbReference>
<dbReference type="KEGG" id="tco:Theco_4012"/>
<keyword evidence="2" id="KW-1185">Reference proteome</keyword>
<dbReference type="OrthoDB" id="2587237at2"/>
<dbReference type="HOGENOM" id="CLU_831362_0_0_9"/>
<evidence type="ECO:0000313" key="1">
    <source>
        <dbReference type="EMBL" id="AGA60016.1"/>
    </source>
</evidence>
<geneLocation type="plasmid" evidence="1 2">
    <name>pTHECO01</name>
</geneLocation>
<proteinExistence type="predicted"/>
<evidence type="ECO:0000313" key="2">
    <source>
        <dbReference type="Proteomes" id="UP000010795"/>
    </source>
</evidence>
<dbReference type="eggNOG" id="ENOG5033S5K">
    <property type="taxonomic scope" value="Bacteria"/>
</dbReference>
<dbReference type="Proteomes" id="UP000010795">
    <property type="component" value="Plasmid pTHECO01"/>
</dbReference>
<dbReference type="RefSeq" id="WP_015256730.1">
    <property type="nucleotide sequence ID" value="NC_019898.1"/>
</dbReference>
<accession>L0EJQ6</accession>
<organism evidence="1 2">
    <name type="scientific">Thermobacillus composti (strain DSM 18247 / JCM 13945 / KWC4)</name>
    <dbReference type="NCBI Taxonomy" id="717605"/>
    <lineage>
        <taxon>Bacteria</taxon>
        <taxon>Bacillati</taxon>
        <taxon>Bacillota</taxon>
        <taxon>Bacilli</taxon>
        <taxon>Bacillales</taxon>
        <taxon>Paenibacillaceae</taxon>
        <taxon>Thermobacillus</taxon>
    </lineage>
</organism>
<protein>
    <submittedName>
        <fullName evidence="1">Uncharacterized protein</fullName>
    </submittedName>
</protein>
<sequence>MHDDAAELLTREEIEEARKEEMRELLIEAFDGKSVLYEIYKKRGWLDRLFTDKILSMDKNALYTSSQVAEICETHDYVIKNKRRELIDYVKPIQMGEGNAKVYKHNYISVFKLKMIHGLTGEGSEYTIPELKELIYGGTTKITSSENARSSESNDLLFQIMKKMEQFEKFHQLIVSGEFFAAVEEKATLAAQKALMPSHQEEVKKEVLELYDKITGPETSIDEKQLLMARFAELESGNPEQRFFIQMYRTAAEDRLNKFKQDERELHIRKVKEKIIDLFEAYENAKSDNERDIIREQLNKITTEHPDLSFEIRYWFSTIGKEKKKKSFWKRIFS</sequence>
<name>L0EJQ6_THECK</name>
<dbReference type="AlphaFoldDB" id="L0EJQ6"/>
<reference evidence="2" key="1">
    <citation type="submission" date="2012-01" db="EMBL/GenBank/DDBJ databases">
        <title>Complete sequence of plasmid of Thermobacillus composti KWC4.</title>
        <authorList>
            <person name="Lucas S."/>
            <person name="Han J."/>
            <person name="Lapidus A."/>
            <person name="Cheng J.-F."/>
            <person name="Goodwin L."/>
            <person name="Pitluck S."/>
            <person name="Peters L."/>
            <person name="Ovchinnikova G."/>
            <person name="Teshima H."/>
            <person name="Detter J.C."/>
            <person name="Han C."/>
            <person name="Tapia R."/>
            <person name="Land M."/>
            <person name="Hauser L."/>
            <person name="Kyrpides N."/>
            <person name="Ivanova N."/>
            <person name="Pagani I."/>
            <person name="Anderson I."/>
            <person name="Woyke T."/>
        </authorList>
    </citation>
    <scope>NUCLEOTIDE SEQUENCE [LARGE SCALE GENOMIC DNA]</scope>
    <source>
        <strain evidence="2">DSM 18247 / JCM 13945 / KWC4</strain>
        <plasmid evidence="2">Plasmid pTHECO01</plasmid>
    </source>
</reference>